<accession>A0A1N7K4T6</accession>
<organism evidence="2 3">
    <name type="scientific">Thalassolituus maritimus</name>
    <dbReference type="NCBI Taxonomy" id="484498"/>
    <lineage>
        <taxon>Bacteria</taxon>
        <taxon>Pseudomonadati</taxon>
        <taxon>Pseudomonadota</taxon>
        <taxon>Gammaproteobacteria</taxon>
        <taxon>Oceanospirillales</taxon>
        <taxon>Oceanospirillaceae</taxon>
        <taxon>Thalassolituus</taxon>
    </lineage>
</organism>
<dbReference type="STRING" id="484498.SAMN05421686_102329"/>
<protein>
    <recommendedName>
        <fullName evidence="4">MetA-pathway of phenol degradation</fullName>
    </recommendedName>
</protein>
<dbReference type="RefSeq" id="WP_076514455.1">
    <property type="nucleotide sequence ID" value="NZ_FTOH01000002.1"/>
</dbReference>
<dbReference type="EMBL" id="FTOH01000002">
    <property type="protein sequence ID" value="SIS56589.1"/>
    <property type="molecule type" value="Genomic_DNA"/>
</dbReference>
<name>A0A1N7K4T6_9GAMM</name>
<reference evidence="3" key="1">
    <citation type="submission" date="2017-01" db="EMBL/GenBank/DDBJ databases">
        <authorList>
            <person name="Varghese N."/>
            <person name="Submissions S."/>
        </authorList>
    </citation>
    <scope>NUCLEOTIDE SEQUENCE [LARGE SCALE GENOMIC DNA]</scope>
    <source>
        <strain evidence="3">DSM 24913</strain>
    </source>
</reference>
<keyword evidence="3" id="KW-1185">Reference proteome</keyword>
<evidence type="ECO:0000313" key="2">
    <source>
        <dbReference type="EMBL" id="SIS56589.1"/>
    </source>
</evidence>
<feature type="chain" id="PRO_5012365369" description="MetA-pathway of phenol degradation" evidence="1">
    <location>
        <begin position="24"/>
        <end position="351"/>
    </location>
</feature>
<evidence type="ECO:0000313" key="3">
    <source>
        <dbReference type="Proteomes" id="UP000185639"/>
    </source>
</evidence>
<gene>
    <name evidence="2" type="ORF">SAMN05421686_102329</name>
</gene>
<dbReference type="Proteomes" id="UP000185639">
    <property type="component" value="Unassembled WGS sequence"/>
</dbReference>
<keyword evidence="1" id="KW-0732">Signal</keyword>
<feature type="signal peptide" evidence="1">
    <location>
        <begin position="1"/>
        <end position="23"/>
    </location>
</feature>
<evidence type="ECO:0008006" key="4">
    <source>
        <dbReference type="Google" id="ProtNLM"/>
    </source>
</evidence>
<evidence type="ECO:0000256" key="1">
    <source>
        <dbReference type="SAM" id="SignalP"/>
    </source>
</evidence>
<sequence>MTLTKRLTALSAAACMLPLTASAYEDYRSMKFTSYTFKHSSWSEEQYVGDLKEVVNFDDAVAHVFEFRSPQDQEFNFDISAAIRSDNNGDTELESILGAVEAGGVFIRIESSSADGYIAPSEGGQFNNKYVIGERGFTAKYQQVNIGKSITGWPSARWGLGYIHVVQPASLAFYTADSDSGYTGIANYPDDIIDPEYNHHLLGLWLDFDNLQAAMHDEEGFLLGMKRKGNFRHGWGLTMDIIFGLLASSTDKDLEQIVEDNYGLDLEYEDPAGIGWSFTYRLEYIMAYRMPASNFGLSLGLEGRAFQGLYSDEFFGTSMSIDDGSEAGLQVNPGDNMVFQYGPFIRLAWEI</sequence>
<dbReference type="AlphaFoldDB" id="A0A1N7K4T6"/>
<proteinExistence type="predicted"/>